<protein>
    <recommendedName>
        <fullName evidence="3">SMP-30/Gluconolactonase/LRE-like region domain-containing protein</fullName>
    </recommendedName>
</protein>
<gene>
    <name evidence="1" type="ORF">CBR_g6279</name>
</gene>
<evidence type="ECO:0000313" key="2">
    <source>
        <dbReference type="Proteomes" id="UP000265515"/>
    </source>
</evidence>
<dbReference type="SUPFAM" id="SSF101898">
    <property type="entry name" value="NHL repeat"/>
    <property type="match status" value="1"/>
</dbReference>
<accession>A0A388KJH5</accession>
<reference evidence="1 2" key="1">
    <citation type="journal article" date="2018" name="Cell">
        <title>The Chara Genome: Secondary Complexity and Implications for Plant Terrestrialization.</title>
        <authorList>
            <person name="Nishiyama T."/>
            <person name="Sakayama H."/>
            <person name="Vries J.D."/>
            <person name="Buschmann H."/>
            <person name="Saint-Marcoux D."/>
            <person name="Ullrich K.K."/>
            <person name="Haas F.B."/>
            <person name="Vanderstraeten L."/>
            <person name="Becker D."/>
            <person name="Lang D."/>
            <person name="Vosolsobe S."/>
            <person name="Rombauts S."/>
            <person name="Wilhelmsson P.K.I."/>
            <person name="Janitza P."/>
            <person name="Kern R."/>
            <person name="Heyl A."/>
            <person name="Rumpler F."/>
            <person name="Villalobos L.I.A.C."/>
            <person name="Clay J.M."/>
            <person name="Skokan R."/>
            <person name="Toyoda A."/>
            <person name="Suzuki Y."/>
            <person name="Kagoshima H."/>
            <person name="Schijlen E."/>
            <person name="Tajeshwar N."/>
            <person name="Catarino B."/>
            <person name="Hetherington A.J."/>
            <person name="Saltykova A."/>
            <person name="Bonnot C."/>
            <person name="Breuninger H."/>
            <person name="Symeonidi A."/>
            <person name="Radhakrishnan G.V."/>
            <person name="Van Nieuwerburgh F."/>
            <person name="Deforce D."/>
            <person name="Chang C."/>
            <person name="Karol K.G."/>
            <person name="Hedrich R."/>
            <person name="Ulvskov P."/>
            <person name="Glockner G."/>
            <person name="Delwiche C.F."/>
            <person name="Petrasek J."/>
            <person name="Van de Peer Y."/>
            <person name="Friml J."/>
            <person name="Beilby M."/>
            <person name="Dolan L."/>
            <person name="Kohara Y."/>
            <person name="Sugano S."/>
            <person name="Fujiyama A."/>
            <person name="Delaux P.-M."/>
            <person name="Quint M."/>
            <person name="TheiBen G."/>
            <person name="Hagemann M."/>
            <person name="Harholt J."/>
            <person name="Dunand C."/>
            <person name="Zachgo S."/>
            <person name="Langdale J."/>
            <person name="Maumus F."/>
            <person name="Straeten D.V.D."/>
            <person name="Gould S.B."/>
            <person name="Rensing S.A."/>
        </authorList>
    </citation>
    <scope>NUCLEOTIDE SEQUENCE [LARGE SCALE GENOMIC DNA]</scope>
    <source>
        <strain evidence="1 2">S276</strain>
    </source>
</reference>
<evidence type="ECO:0000313" key="1">
    <source>
        <dbReference type="EMBL" id="GBG70148.1"/>
    </source>
</evidence>
<keyword evidence="2" id="KW-1185">Reference proteome</keyword>
<dbReference type="PANTHER" id="PTHR13833">
    <property type="match status" value="1"/>
</dbReference>
<proteinExistence type="predicted"/>
<comment type="caution">
    <text evidence="1">The sequence shown here is derived from an EMBL/GenBank/DDBJ whole genome shotgun (WGS) entry which is preliminary data.</text>
</comment>
<dbReference type="PANTHER" id="PTHR13833:SF71">
    <property type="entry name" value="NHL DOMAIN-CONTAINING PROTEIN"/>
    <property type="match status" value="1"/>
</dbReference>
<dbReference type="InterPro" id="IPR011042">
    <property type="entry name" value="6-blade_b-propeller_TolB-like"/>
</dbReference>
<name>A0A388KJH5_CHABU</name>
<dbReference type="Gene3D" id="2.120.10.30">
    <property type="entry name" value="TolB, C-terminal domain"/>
    <property type="match status" value="1"/>
</dbReference>
<dbReference type="Proteomes" id="UP000265515">
    <property type="component" value="Unassembled WGS sequence"/>
</dbReference>
<dbReference type="OrthoDB" id="273823at2759"/>
<organism evidence="1 2">
    <name type="scientific">Chara braunii</name>
    <name type="common">Braun's stonewort</name>
    <dbReference type="NCBI Taxonomy" id="69332"/>
    <lineage>
        <taxon>Eukaryota</taxon>
        <taxon>Viridiplantae</taxon>
        <taxon>Streptophyta</taxon>
        <taxon>Charophyceae</taxon>
        <taxon>Charales</taxon>
        <taxon>Characeae</taxon>
        <taxon>Chara</taxon>
    </lineage>
</organism>
<dbReference type="EMBL" id="BFEA01000126">
    <property type="protein sequence ID" value="GBG70148.1"/>
    <property type="molecule type" value="Genomic_DNA"/>
</dbReference>
<evidence type="ECO:0008006" key="3">
    <source>
        <dbReference type="Google" id="ProtNLM"/>
    </source>
</evidence>
<sequence length="447" mass="47692">MLLNNIIIVDPFASSAVGAEGVVAGLCNGDASGQGCRKNANLDGDHIWESKDALGKSGWPSAGRELQDWSLSLQVYEAGLLVDAGNVLESAGYKPNVEIEDVFVSGNGTNVLFVECNFTSGALYSCHAKRAVLPPDGGSYTIHHIAGPWLYASPSTIEGILLVDETTLLIADSGNNAVKKVDIRTRDGTNFTTGESLPKPLRLTKHPSEQVVFVSSVDRIYKVPLEYKTESIPQVIAGDSGQGYSDSTTGATVRFSMPRIGGRSISGNGSALYVADTLNHLIRQVNTATGATRTLAGNRNGVYPWTIRDGPPNMAKFREPRGVAVTADGCNLFTAEYDGGVIRWVTLKDPDGGVIDVKTVAALRSASNSSLSGRFTSLTLSNDDRYLFVGTNDDRVIKLEVKASALHSCIPESSRSKSGSGRSFSTSKRKSGCYHLLLSFLVFAVLF</sequence>
<dbReference type="Gramene" id="GBG70148">
    <property type="protein sequence ID" value="GBG70148"/>
    <property type="gene ID" value="CBR_g6279"/>
</dbReference>
<dbReference type="AlphaFoldDB" id="A0A388KJH5"/>